<proteinExistence type="predicted"/>
<keyword evidence="2" id="KW-1185">Reference proteome</keyword>
<reference evidence="1" key="2">
    <citation type="submission" date="2019-01" db="UniProtKB">
        <authorList>
            <consortium name="EnsemblPlants"/>
        </authorList>
    </citation>
    <scope>IDENTIFICATION</scope>
    <source>
        <strain evidence="1">cv. Heinz 1706</strain>
    </source>
</reference>
<dbReference type="AlphaFoldDB" id="A0A3Q7G8E9"/>
<sequence>MSYESKVYDVRDSYCVPTTLPVFAPISFPVTLRAMPKSDIFGFISMSNKTLLALSSGMGAPLHFKPFHGPTRYNTFVPLLVRICGYPVGSMLRVNSPGAGSLSLFHAERSASIPGSVTFKMTEDVLEESGDAEIKRIAFLSLSKSL</sequence>
<dbReference type="Gramene" id="Solyc04g077337.1.1">
    <property type="protein sequence ID" value="Solyc04g077337.1.1"/>
    <property type="gene ID" value="Solyc04g077337.1"/>
</dbReference>
<accession>A0A3Q7G8E9</accession>
<protein>
    <submittedName>
        <fullName evidence="1">Uncharacterized protein</fullName>
    </submittedName>
</protein>
<reference evidence="1" key="1">
    <citation type="journal article" date="2012" name="Nature">
        <title>The tomato genome sequence provides insights into fleshy fruit evolution.</title>
        <authorList>
            <consortium name="Tomato Genome Consortium"/>
        </authorList>
    </citation>
    <scope>NUCLEOTIDE SEQUENCE [LARGE SCALE GENOMIC DNA]</scope>
    <source>
        <strain evidence="1">cv. Heinz 1706</strain>
    </source>
</reference>
<name>A0A3Q7G8E9_SOLLC</name>
<dbReference type="Proteomes" id="UP000004994">
    <property type="component" value="Chromosome 4"/>
</dbReference>
<evidence type="ECO:0000313" key="1">
    <source>
        <dbReference type="EnsemblPlants" id="Solyc04g077337.1.1"/>
    </source>
</evidence>
<evidence type="ECO:0000313" key="2">
    <source>
        <dbReference type="Proteomes" id="UP000004994"/>
    </source>
</evidence>
<organism evidence="1">
    <name type="scientific">Solanum lycopersicum</name>
    <name type="common">Tomato</name>
    <name type="synonym">Lycopersicon esculentum</name>
    <dbReference type="NCBI Taxonomy" id="4081"/>
    <lineage>
        <taxon>Eukaryota</taxon>
        <taxon>Viridiplantae</taxon>
        <taxon>Streptophyta</taxon>
        <taxon>Embryophyta</taxon>
        <taxon>Tracheophyta</taxon>
        <taxon>Spermatophyta</taxon>
        <taxon>Magnoliopsida</taxon>
        <taxon>eudicotyledons</taxon>
        <taxon>Gunneridae</taxon>
        <taxon>Pentapetalae</taxon>
        <taxon>asterids</taxon>
        <taxon>lamiids</taxon>
        <taxon>Solanales</taxon>
        <taxon>Solanaceae</taxon>
        <taxon>Solanoideae</taxon>
        <taxon>Solaneae</taxon>
        <taxon>Solanum</taxon>
        <taxon>Solanum subgen. Lycopersicon</taxon>
    </lineage>
</organism>
<dbReference type="EnsemblPlants" id="Solyc04g077337.1.1">
    <property type="protein sequence ID" value="Solyc04g077337.1.1"/>
    <property type="gene ID" value="Solyc04g077337.1"/>
</dbReference>
<dbReference type="InParanoid" id="A0A3Q7G8E9"/>